<dbReference type="AlphaFoldDB" id="A0AAE3TCT9"/>
<comment type="caution">
    <text evidence="1">The sequence shown here is derived from an EMBL/GenBank/DDBJ whole genome shotgun (WGS) entry which is preliminary data.</text>
</comment>
<reference evidence="1" key="1">
    <citation type="submission" date="2023-03" db="EMBL/GenBank/DDBJ databases">
        <title>Stygiobacter electus gen. nov., sp. nov., facultatively anaerobic thermotolerant bacterium of the class Ignavibacteria from a well of Yessentuki mineral water deposit.</title>
        <authorList>
            <person name="Podosokorskaya O.A."/>
            <person name="Elcheninov A.G."/>
            <person name="Petrova N.F."/>
            <person name="Zavarzina D.G."/>
            <person name="Kublanov I.V."/>
            <person name="Merkel A.Y."/>
        </authorList>
    </citation>
    <scope>NUCLEOTIDE SEQUENCE</scope>
    <source>
        <strain evidence="1">09-Me</strain>
    </source>
</reference>
<dbReference type="Proteomes" id="UP001221302">
    <property type="component" value="Unassembled WGS sequence"/>
</dbReference>
<dbReference type="EMBL" id="JARGDL010000001">
    <property type="protein sequence ID" value="MDF1610787.1"/>
    <property type="molecule type" value="Genomic_DNA"/>
</dbReference>
<organism evidence="1 2">
    <name type="scientific">Stygiobacter electus</name>
    <dbReference type="NCBI Taxonomy" id="3032292"/>
    <lineage>
        <taxon>Bacteria</taxon>
        <taxon>Pseudomonadati</taxon>
        <taxon>Ignavibacteriota</taxon>
        <taxon>Ignavibacteria</taxon>
        <taxon>Ignavibacteriales</taxon>
        <taxon>Melioribacteraceae</taxon>
        <taxon>Stygiobacter</taxon>
    </lineage>
</organism>
<dbReference type="Gene3D" id="3.40.50.2000">
    <property type="entry name" value="Glycogen Phosphorylase B"/>
    <property type="match status" value="1"/>
</dbReference>
<protein>
    <submittedName>
        <fullName evidence="1">Uncharacterized protein</fullName>
    </submittedName>
</protein>
<sequence>MLEKLRIKLAHRIARKKFLKPINTPINFNQEIKISKNYFLILPQTEEEIFYSLIIADYLLTKDKNITFFLPYQFRHTVGKYENATVISFHEQSKTKLFLPNKNFRNKLSEMHFDIVIDFNRDEDIFMSSLANIVNSIIRIGFKKNNSELYYNLLVENTSNDPKTCFNNLLNAIKMF</sequence>
<evidence type="ECO:0000313" key="1">
    <source>
        <dbReference type="EMBL" id="MDF1610787.1"/>
    </source>
</evidence>
<name>A0AAE3TCT9_9BACT</name>
<proteinExistence type="predicted"/>
<keyword evidence="2" id="KW-1185">Reference proteome</keyword>
<evidence type="ECO:0000313" key="2">
    <source>
        <dbReference type="Proteomes" id="UP001221302"/>
    </source>
</evidence>
<gene>
    <name evidence="1" type="ORF">P0M35_01370</name>
</gene>
<dbReference type="RefSeq" id="WP_321534553.1">
    <property type="nucleotide sequence ID" value="NZ_JARGDL010000001.1"/>
</dbReference>
<accession>A0AAE3TCT9</accession>